<comment type="caution">
    <text evidence="5">The sequence shown here is derived from an EMBL/GenBank/DDBJ whole genome shotgun (WGS) entry which is preliminary data.</text>
</comment>
<dbReference type="PANTHER" id="PTHR42792">
    <property type="entry name" value="FLAGELLIN"/>
    <property type="match status" value="1"/>
</dbReference>
<evidence type="ECO:0000259" key="4">
    <source>
        <dbReference type="Pfam" id="PF00700"/>
    </source>
</evidence>
<gene>
    <name evidence="5" type="ORF">EVA68_07590</name>
</gene>
<evidence type="ECO:0000256" key="3">
    <source>
        <dbReference type="ARBA" id="ARBA00023143"/>
    </source>
</evidence>
<organism evidence="5 6">
    <name type="scientific">OM182 bacterium</name>
    <dbReference type="NCBI Taxonomy" id="2510334"/>
    <lineage>
        <taxon>Bacteria</taxon>
        <taxon>Pseudomonadati</taxon>
        <taxon>Pseudomonadota</taxon>
        <taxon>Gammaproteobacteria</taxon>
        <taxon>OMG group</taxon>
        <taxon>OM182 clade</taxon>
    </lineage>
</organism>
<dbReference type="Pfam" id="PF00700">
    <property type="entry name" value="Flagellin_C"/>
    <property type="match status" value="1"/>
</dbReference>
<comment type="subcellular location">
    <subcellularLocation>
        <location evidence="1">Bacterial flagellum</location>
    </subcellularLocation>
</comment>
<protein>
    <recommendedName>
        <fullName evidence="4">Flagellin C-terminal domain-containing protein</fullName>
    </recommendedName>
</protein>
<feature type="non-terminal residue" evidence="5">
    <location>
        <position position="1"/>
    </location>
</feature>
<proteinExistence type="inferred from homology"/>
<dbReference type="PANTHER" id="PTHR42792:SF2">
    <property type="entry name" value="FLAGELLIN"/>
    <property type="match status" value="1"/>
</dbReference>
<dbReference type="SUPFAM" id="SSF64518">
    <property type="entry name" value="Phase 1 flagellin"/>
    <property type="match status" value="1"/>
</dbReference>
<dbReference type="GO" id="GO:0005198">
    <property type="term" value="F:structural molecule activity"/>
    <property type="evidence" value="ECO:0007669"/>
    <property type="project" value="InterPro"/>
</dbReference>
<dbReference type="Gene3D" id="6.10.10.10">
    <property type="entry name" value="Flagellar export chaperone, C-terminal domain"/>
    <property type="match status" value="1"/>
</dbReference>
<comment type="similarity">
    <text evidence="2">Belongs to the bacterial flagellin family.</text>
</comment>
<evidence type="ECO:0000256" key="1">
    <source>
        <dbReference type="ARBA" id="ARBA00004365"/>
    </source>
</evidence>
<name>A0A520RY84_9GAMM</name>
<dbReference type="Gene3D" id="1.20.1330.10">
    <property type="entry name" value="f41 fragment of flagellin, N-terminal domain"/>
    <property type="match status" value="1"/>
</dbReference>
<evidence type="ECO:0000313" key="6">
    <source>
        <dbReference type="Proteomes" id="UP000316199"/>
    </source>
</evidence>
<evidence type="ECO:0000313" key="5">
    <source>
        <dbReference type="EMBL" id="RZO75203.1"/>
    </source>
</evidence>
<dbReference type="InterPro" id="IPR042187">
    <property type="entry name" value="Flagellin_C_sub2"/>
</dbReference>
<accession>A0A520RY84</accession>
<keyword evidence="3" id="KW-0975">Bacterial flagellum</keyword>
<dbReference type="EMBL" id="SHAG01000044">
    <property type="protein sequence ID" value="RZO75203.1"/>
    <property type="molecule type" value="Genomic_DNA"/>
</dbReference>
<reference evidence="5 6" key="1">
    <citation type="submission" date="2019-02" db="EMBL/GenBank/DDBJ databases">
        <title>Prokaryotic population dynamics and viral predation in marine succession experiment using metagenomics: the confinement effect.</title>
        <authorList>
            <person name="Haro-Moreno J.M."/>
            <person name="Rodriguez-Valera F."/>
            <person name="Lopez-Perez M."/>
        </authorList>
    </citation>
    <scope>NUCLEOTIDE SEQUENCE [LARGE SCALE GENOMIC DNA]</scope>
    <source>
        <strain evidence="5">MED-G157</strain>
    </source>
</reference>
<dbReference type="InterPro" id="IPR046358">
    <property type="entry name" value="Flagellin_C"/>
</dbReference>
<dbReference type="InterPro" id="IPR001492">
    <property type="entry name" value="Flagellin"/>
</dbReference>
<evidence type="ECO:0000256" key="2">
    <source>
        <dbReference type="ARBA" id="ARBA00005709"/>
    </source>
</evidence>
<sequence length="500" mass="51419">AVSGETGVTATAKTYAFLNSEYATDQTYSVLINNVTTGSFVISNANVTDAVDKINAISGSTGVTAQATTDNKVQLYAQDGSDILVESQTAGQTALRIQSVSHDGESVQPSQVWHRAKPDTAAGTGVAGAARGELGVADGTYTLVQKSSGQTYTFTVAATASGKSTAAELQADINGITGVSGFVVADISSNATDVTVTATEAFGAFEIYQGTDTTSSTARQTFSGIGKHVEIATGVQTDGAKTWQIRNDDTGKTYDFGFTADQDVANTNIDGVETGLHAHADLVGFSAYADDTTTTILHIHGSADFGDWTLIDRATGNALASVTENHAGALNAFDLALAAGGASNDAATVQGTITLNSSKTFSVTQSAEETNAVTDPATATGGLTNDNYFVTQAAALSTVSNVDLRSTAGAGAALKVLDGAIEKISSMRADLGAVENRLEHTVSNLMNIAENTSDSRSRINDADYSLESANLAKAQVLQQAGTAMLSQANARSQLVLQLLQ</sequence>
<feature type="domain" description="Flagellin C-terminal" evidence="4">
    <location>
        <begin position="414"/>
        <end position="499"/>
    </location>
</feature>
<dbReference type="GO" id="GO:0009288">
    <property type="term" value="C:bacterial-type flagellum"/>
    <property type="evidence" value="ECO:0007669"/>
    <property type="project" value="UniProtKB-SubCell"/>
</dbReference>
<dbReference type="Gene3D" id="3.30.70.2120">
    <property type="match status" value="1"/>
</dbReference>
<dbReference type="Proteomes" id="UP000316199">
    <property type="component" value="Unassembled WGS sequence"/>
</dbReference>
<dbReference type="AlphaFoldDB" id="A0A520RY84"/>